<evidence type="ECO:0000313" key="2">
    <source>
        <dbReference type="Proteomes" id="UP000811899"/>
    </source>
</evidence>
<name>A0AAW4L5L0_9BACT</name>
<accession>A0AAW4L5L0</accession>
<dbReference type="AlphaFoldDB" id="A0AAW4L5L0"/>
<keyword evidence="2" id="KW-1185">Reference proteome</keyword>
<gene>
    <name evidence="1" type="ORF">KI809_18400</name>
</gene>
<proteinExistence type="predicted"/>
<dbReference type="RefSeq" id="WP_214173060.1">
    <property type="nucleotide sequence ID" value="NZ_JAHCVJ010000010.1"/>
</dbReference>
<organism evidence="1 2">
    <name type="scientific">Geoanaerobacter pelophilus</name>
    <dbReference type="NCBI Taxonomy" id="60036"/>
    <lineage>
        <taxon>Bacteria</taxon>
        <taxon>Pseudomonadati</taxon>
        <taxon>Thermodesulfobacteriota</taxon>
        <taxon>Desulfuromonadia</taxon>
        <taxon>Geobacterales</taxon>
        <taxon>Geobacteraceae</taxon>
        <taxon>Geoanaerobacter</taxon>
    </lineage>
</organism>
<comment type="caution">
    <text evidence="1">The sequence shown here is derived from an EMBL/GenBank/DDBJ whole genome shotgun (WGS) entry which is preliminary data.</text>
</comment>
<evidence type="ECO:0000313" key="1">
    <source>
        <dbReference type="EMBL" id="MBT0666286.1"/>
    </source>
</evidence>
<dbReference type="Proteomes" id="UP000811899">
    <property type="component" value="Unassembled WGS sequence"/>
</dbReference>
<sequence length="84" mass="9388">MLKPNIDEFLDHLVTVIRADVATDKSSPRVKSLIANMPDFELKALAWKALQRVTEQEILAKSSLSETLQLTEAVLTLAKLQINN</sequence>
<protein>
    <submittedName>
        <fullName evidence="1">Uncharacterized protein</fullName>
    </submittedName>
</protein>
<dbReference type="EMBL" id="JAHCVJ010000010">
    <property type="protein sequence ID" value="MBT0666286.1"/>
    <property type="molecule type" value="Genomic_DNA"/>
</dbReference>
<reference evidence="1 2" key="1">
    <citation type="submission" date="2021-05" db="EMBL/GenBank/DDBJ databases">
        <title>The draft genome of Geobacter pelophilus DSM 12255.</title>
        <authorList>
            <person name="Xu Z."/>
            <person name="Masuda Y."/>
            <person name="Itoh H."/>
            <person name="Senoo K."/>
        </authorList>
    </citation>
    <scope>NUCLEOTIDE SEQUENCE [LARGE SCALE GENOMIC DNA]</scope>
    <source>
        <strain evidence="1 2">DSM 12255</strain>
    </source>
</reference>